<dbReference type="Pfam" id="PF00106">
    <property type="entry name" value="adh_short"/>
    <property type="match status" value="1"/>
</dbReference>
<evidence type="ECO:0000313" key="2">
    <source>
        <dbReference type="EMBL" id="MDP9796597.1"/>
    </source>
</evidence>
<sequence>MTPPQGRVIVVTGASAGIGAAAAAALARLGATVAVVGRSPDRTAEAAARIGGHAHLADFQSLDDVRRLAAELLERYPRIDVLANNAGALFATEARTPDGHERTFQVNHLAPFLLTNLLLDRIRESPDGRVIFTCSSQHAHGTIDPADLDGRHRPYRMYPVYRMTKLAQLLHMQELARRLAGTSATATAFNPGLIATDGYRDAPGLGTFMGSRLGRRLVPGAEWGARPLVHLASAPGAQDRTGLYFHRAGFRRPKRPNPRQATLAAQLWNHSLSLTDAEDPR</sequence>
<proteinExistence type="predicted"/>
<evidence type="ECO:0000256" key="1">
    <source>
        <dbReference type="ARBA" id="ARBA00023002"/>
    </source>
</evidence>
<accession>A0ABT9MYS2</accession>
<dbReference type="EMBL" id="JAUSRA010000001">
    <property type="protein sequence ID" value="MDP9796597.1"/>
    <property type="molecule type" value="Genomic_DNA"/>
</dbReference>
<keyword evidence="1" id="KW-0560">Oxidoreductase</keyword>
<dbReference type="RefSeq" id="WP_306833294.1">
    <property type="nucleotide sequence ID" value="NZ_JAUSRA010000001.1"/>
</dbReference>
<name>A0ABT9MYS2_9ACTN</name>
<dbReference type="PRINTS" id="PR00081">
    <property type="entry name" value="GDHRDH"/>
</dbReference>
<reference evidence="2 3" key="1">
    <citation type="submission" date="2023-07" db="EMBL/GenBank/DDBJ databases">
        <title>Sequencing the genomes of 1000 actinobacteria strains.</title>
        <authorList>
            <person name="Klenk H.-P."/>
        </authorList>
    </citation>
    <scope>NUCLEOTIDE SEQUENCE [LARGE SCALE GENOMIC DNA]</scope>
    <source>
        <strain evidence="2 3">DSM 44710</strain>
    </source>
</reference>
<dbReference type="Gene3D" id="3.40.50.720">
    <property type="entry name" value="NAD(P)-binding Rossmann-like Domain"/>
    <property type="match status" value="1"/>
</dbReference>
<dbReference type="PANTHER" id="PTHR43157">
    <property type="entry name" value="PHOSPHATIDYLINOSITOL-GLYCAN BIOSYNTHESIS CLASS F PROTEIN-RELATED"/>
    <property type="match status" value="1"/>
</dbReference>
<dbReference type="SUPFAM" id="SSF51735">
    <property type="entry name" value="NAD(P)-binding Rossmann-fold domains"/>
    <property type="match status" value="1"/>
</dbReference>
<dbReference type="InterPro" id="IPR002347">
    <property type="entry name" value="SDR_fam"/>
</dbReference>
<gene>
    <name evidence="2" type="ORF">J2S43_005109</name>
</gene>
<protein>
    <submittedName>
        <fullName evidence="2">NAD(P)-dependent dehydrogenase (Short-subunit alcohol dehydrogenase family)</fullName>
    </submittedName>
</protein>
<dbReference type="InterPro" id="IPR036291">
    <property type="entry name" value="NAD(P)-bd_dom_sf"/>
</dbReference>
<keyword evidence="3" id="KW-1185">Reference proteome</keyword>
<evidence type="ECO:0000313" key="3">
    <source>
        <dbReference type="Proteomes" id="UP001240984"/>
    </source>
</evidence>
<organism evidence="2 3">
    <name type="scientific">Catenuloplanes nepalensis</name>
    <dbReference type="NCBI Taxonomy" id="587533"/>
    <lineage>
        <taxon>Bacteria</taxon>
        <taxon>Bacillati</taxon>
        <taxon>Actinomycetota</taxon>
        <taxon>Actinomycetes</taxon>
        <taxon>Micromonosporales</taxon>
        <taxon>Micromonosporaceae</taxon>
        <taxon>Catenuloplanes</taxon>
    </lineage>
</organism>
<dbReference type="PANTHER" id="PTHR43157:SF31">
    <property type="entry name" value="PHOSPHATIDYLINOSITOL-GLYCAN BIOSYNTHESIS CLASS F PROTEIN"/>
    <property type="match status" value="1"/>
</dbReference>
<comment type="caution">
    <text evidence="2">The sequence shown here is derived from an EMBL/GenBank/DDBJ whole genome shotgun (WGS) entry which is preliminary data.</text>
</comment>
<dbReference type="Proteomes" id="UP001240984">
    <property type="component" value="Unassembled WGS sequence"/>
</dbReference>